<evidence type="ECO:0000313" key="1">
    <source>
        <dbReference type="EMBL" id="CAI3971110.1"/>
    </source>
</evidence>
<dbReference type="EMBL" id="OX359470">
    <property type="protein sequence ID" value="CAI3971110.1"/>
    <property type="molecule type" value="Genomic_DNA"/>
</dbReference>
<proteinExistence type="predicted"/>
<protein>
    <submittedName>
        <fullName evidence="1">Baseplate wedge subunit</fullName>
    </submittedName>
</protein>
<sequence>MAAKIHLEVTKDDYGFLIEGRRNYNFESGVEYFLSAEFPLWATWGSDHIYLKEEYGTTDVINVYNLTCPDHHRYNNDAQLYHIWLNRLNELAGTPIGLIGKNVDDIIPETLPNTVIGEGDNWSGVIQEYKRYLTNNTFEELFNLEQVEYKTPEVVEYLNTPGVIRPYKFTNSERYLAVIVNGEKMHPSDYSPEFLPGSDTHKIFLKNKVSGSIITKTDLCHNVYENGTNRIRLFIRTGDERTFYLSNALKSCDKIFTGKGIPAYENRIKIRSQFDSYVLEQYPMLFDFLQSYYDLEGFSGTAQSYLRNFIDYNDVDKMPDEELARKIRRVFTPSPASESDPRLLVKRLVDFFQNKGNLPSYKWLSNVLFQKDSELHRFSKEVMKLSNAEWHSRTRITLTEEDIKNLRTPIARRSIGVTDEAEDLEIAMGLIGHMIEGRTSTAVAVVEDVTVETYQRKPIYHVYITIQSGEFDQSEPIDIRQISAQVTINSVSYNSQEMGVIGFELKDGGVGYTPGQQILIDSTTGDGFDAYISRVGAKGEAKEIIINSPGWYFRPWEINKVTVESDYPSNSKPFDLSKISNEIVEYQSGYLGYTTVNGELLGLSQAEGGGIAVGKRYVINKEGLLYPNIFASGIIRSSLYFFGITLDSKRLAIVNTRDEIKYFDYVFDGNIVNVFSNGRTLFVLGQRTLYSFDMGKMLDQITPEPTTFVLNPLVSGTTRTIFMLGTSIFGFSETSIVEFDLNGYEKAVYPFPHPIEFSSYERKGDLYNLYMGSNTGDIYVYQWYDGTPRLKAKPIYGRIDAIKKLKNGIMDTLSSYSVLNDNNVYQDLSVGIVLDEFTNTYMKTYDEMINAAGFKHYGIVKRSLNDLDTGGVTVRSEFPEEYDHITGKITDTSWEILETLNDLEGYNQIIGKVREKNGN</sequence>
<reference evidence="1" key="1">
    <citation type="submission" date="2022-10" db="EMBL/GenBank/DDBJ databases">
        <authorList>
            <person name="Meaden S."/>
        </authorList>
    </citation>
    <scope>NUCLEOTIDE SEQUENCE</scope>
</reference>
<accession>A0A9N6WUV2</accession>
<name>A0A9N6WUV2_9VIRU</name>
<organism evidence="1">
    <name type="scientific">Ochrobactrum phage ORM_20</name>
    <dbReference type="NCBI Taxonomy" id="2985243"/>
    <lineage>
        <taxon>Viruses</taxon>
    </lineage>
</organism>
<gene>
    <name evidence="1" type="ORF">ORM20_00061</name>
</gene>